<reference evidence="5 6" key="1">
    <citation type="journal article" date="2012" name="Nat. Biotechnol.">
        <title>Draft genome sequence of pigeonpea (Cajanus cajan), an orphan legume crop of resource-poor farmers.</title>
        <authorList>
            <person name="Varshney R.K."/>
            <person name="Chen W."/>
            <person name="Li Y."/>
            <person name="Bharti A.K."/>
            <person name="Saxena R.K."/>
            <person name="Schlueter J.A."/>
            <person name="Donoghue M.T."/>
            <person name="Azam S."/>
            <person name="Fan G."/>
            <person name="Whaley A.M."/>
            <person name="Farmer A.D."/>
            <person name="Sheridan J."/>
            <person name="Iwata A."/>
            <person name="Tuteja R."/>
            <person name="Penmetsa R.V."/>
            <person name="Wu W."/>
            <person name="Upadhyaya H.D."/>
            <person name="Yang S.P."/>
            <person name="Shah T."/>
            <person name="Saxena K.B."/>
            <person name="Michael T."/>
            <person name="McCombie W.R."/>
            <person name="Yang B."/>
            <person name="Zhang G."/>
            <person name="Yang H."/>
            <person name="Wang J."/>
            <person name="Spillane C."/>
            <person name="Cook D.R."/>
            <person name="May G.D."/>
            <person name="Xu X."/>
            <person name="Jackson S.A."/>
        </authorList>
    </citation>
    <scope>NUCLEOTIDE SEQUENCE [LARGE SCALE GENOMIC DNA]</scope>
    <source>
        <strain evidence="6">cv. Asha</strain>
    </source>
</reference>
<feature type="region of interest" description="Disordered" evidence="3">
    <location>
        <begin position="69"/>
        <end position="105"/>
    </location>
</feature>
<gene>
    <name evidence="5" type="ORF">KK1_012632</name>
</gene>
<evidence type="ECO:0000256" key="2">
    <source>
        <dbReference type="SAM" id="Coils"/>
    </source>
</evidence>
<keyword evidence="1 2" id="KW-0175">Coiled coil</keyword>
<dbReference type="InterPro" id="IPR056888">
    <property type="entry name" value="NET2A-D/KIP1-like_dom"/>
</dbReference>
<dbReference type="InterPro" id="IPR011684">
    <property type="entry name" value="NAB"/>
</dbReference>
<feature type="domain" description="NAB" evidence="4">
    <location>
        <begin position="1"/>
        <end position="58"/>
    </location>
</feature>
<dbReference type="PROSITE" id="PS51774">
    <property type="entry name" value="NAB"/>
    <property type="match status" value="1"/>
</dbReference>
<accession>A0A151TH40</accession>
<dbReference type="Pfam" id="PF07765">
    <property type="entry name" value="KIP1"/>
    <property type="match status" value="1"/>
</dbReference>
<dbReference type="Proteomes" id="UP000075243">
    <property type="component" value="Chromosome 6"/>
</dbReference>
<dbReference type="InterPro" id="IPR056889">
    <property type="entry name" value="NET2A-D/KIP1-like_C"/>
</dbReference>
<dbReference type="GO" id="GO:0003779">
    <property type="term" value="F:actin binding"/>
    <property type="evidence" value="ECO:0007669"/>
    <property type="project" value="InterPro"/>
</dbReference>
<sequence>MEEKVQTVMKLLEEEGDSFAKRAEMYYKRRPELISFVEESFKAYRALAERYDHISTELQNANNTIASVFPDRVPLMDEDDDDGSPRPGRKKPEGSKKNIPKPPLKDLKTIITTAAATKKFQSKKPAATAASAAPKVPKSGLSRKEAREEVDKLQKEILALQTVKEFVKNSYDNAFSRYWETEEQIKELQERVSTLQDEIGEGVVIEDDEARHLMAETALKSCQDALTQLQEKQERSLDETRIEAKRVKDVKAKLGSLMDEFHYDKSNSKEPKVQGDLKEIAETKDLEENADGLTQQKQELQLLKENIKEHFETSSNSSLSVAEMAEKIDELVNKVISLETSVSSQTAMVKRLRTETDELHEQIRALENDKESLIKDKNKLNNKLREMEEKQHRVQDLNQIVEEQNSNLQNQFTEAHSKLDHLSEEIQNVQLDKKLEVTDSTFSYEPNISASLENDGKSVHDVISNKKPVVPDSPFGNEPNVTGSLENDVKSVNEVKVTSSSEMEEATLVEKQSTEELEEEEEKTVNPSNGDEKAIVAVSSTTENEEFNSSSESFEKPQENDAKQSSCEIENLKDNHKKQGTAQEDEPDWRQLFTNGMQDREQVLLTEYTNTLRSYKDVKKRLAEIEKKNQDGNFDSSLQLKELKTANAMKDEEIRLLRQKLGLLQRSLEGNEDLPESPPVLPPGRHDIEKLLKIEPRESTSSPIEEKFRSNMDEILEENLTFWLKFSAYFSEIQKFETTVKDLQTELSNLEERGKSSDSALLKEELQRRFSSLCDIQEEITAALKASAEDDDFRFTSYQAAKFQGETLNMKQENNKVADELQAGLDIVSSLQLDVEKALVKLNDEFGFSASKRQQNGQLRQSENRAKVPLRSFIFGAKPKKQSIFSCMTPGMHRKYRAAKEHSHT</sequence>
<evidence type="ECO:0000256" key="1">
    <source>
        <dbReference type="ARBA" id="ARBA00023054"/>
    </source>
</evidence>
<keyword evidence="6" id="KW-1185">Reference proteome</keyword>
<dbReference type="Gramene" id="C.cajan_12258.t">
    <property type="protein sequence ID" value="C.cajan_12258.t"/>
    <property type="gene ID" value="C.cajan_12258"/>
</dbReference>
<dbReference type="PANTHER" id="PTHR31631">
    <property type="entry name" value="PROTEIN NETWORKED 2D"/>
    <property type="match status" value="1"/>
</dbReference>
<dbReference type="Pfam" id="PF25014">
    <property type="entry name" value="NET2A"/>
    <property type="match status" value="1"/>
</dbReference>
<dbReference type="OMA" id="PEEGAHF"/>
<feature type="compositionally biased region" description="Low complexity" evidence="3">
    <location>
        <begin position="539"/>
        <end position="552"/>
    </location>
</feature>
<evidence type="ECO:0000259" key="4">
    <source>
        <dbReference type="PROSITE" id="PS51774"/>
    </source>
</evidence>
<feature type="coiled-coil region" evidence="2">
    <location>
        <begin position="608"/>
        <end position="660"/>
    </location>
</feature>
<feature type="region of interest" description="Disordered" evidence="3">
    <location>
        <begin position="464"/>
        <end position="566"/>
    </location>
</feature>
<dbReference type="STRING" id="3821.A0A151TH40"/>
<feature type="compositionally biased region" description="Basic and acidic residues" evidence="3">
    <location>
        <begin position="553"/>
        <end position="562"/>
    </location>
</feature>
<organism evidence="5 6">
    <name type="scientific">Cajanus cajan</name>
    <name type="common">Pigeon pea</name>
    <name type="synonym">Cajanus indicus</name>
    <dbReference type="NCBI Taxonomy" id="3821"/>
    <lineage>
        <taxon>Eukaryota</taxon>
        <taxon>Viridiplantae</taxon>
        <taxon>Streptophyta</taxon>
        <taxon>Embryophyta</taxon>
        <taxon>Tracheophyta</taxon>
        <taxon>Spermatophyta</taxon>
        <taxon>Magnoliopsida</taxon>
        <taxon>eudicotyledons</taxon>
        <taxon>Gunneridae</taxon>
        <taxon>Pentapetalae</taxon>
        <taxon>rosids</taxon>
        <taxon>fabids</taxon>
        <taxon>Fabales</taxon>
        <taxon>Fabaceae</taxon>
        <taxon>Papilionoideae</taxon>
        <taxon>50 kb inversion clade</taxon>
        <taxon>NPAAA clade</taxon>
        <taxon>indigoferoid/millettioid clade</taxon>
        <taxon>Phaseoleae</taxon>
        <taxon>Cajanus</taxon>
    </lineage>
</organism>
<dbReference type="PANTHER" id="PTHR31631:SF15">
    <property type="entry name" value="KINASE INTERACTING (KIP1-LIKE) FAMILY PROTEIN"/>
    <property type="match status" value="1"/>
</dbReference>
<evidence type="ECO:0000313" key="5">
    <source>
        <dbReference type="EMBL" id="KYP66343.1"/>
    </source>
</evidence>
<dbReference type="EMBL" id="CM003608">
    <property type="protein sequence ID" value="KYP66343.1"/>
    <property type="molecule type" value="Genomic_DNA"/>
</dbReference>
<proteinExistence type="predicted"/>
<dbReference type="AlphaFoldDB" id="A0A151TH40"/>
<feature type="compositionally biased region" description="Low complexity" evidence="3">
    <location>
        <begin position="121"/>
        <end position="139"/>
    </location>
</feature>
<evidence type="ECO:0000313" key="6">
    <source>
        <dbReference type="Proteomes" id="UP000075243"/>
    </source>
</evidence>
<feature type="region of interest" description="Disordered" evidence="3">
    <location>
        <begin position="121"/>
        <end position="144"/>
    </location>
</feature>
<name>A0A151TH40_CAJCA</name>
<dbReference type="Pfam" id="PF24918">
    <property type="entry name" value="NET2A_C"/>
    <property type="match status" value="2"/>
</dbReference>
<feature type="coiled-coil region" evidence="2">
    <location>
        <begin position="283"/>
        <end position="425"/>
    </location>
</feature>
<evidence type="ECO:0000256" key="3">
    <source>
        <dbReference type="SAM" id="MobiDB-lite"/>
    </source>
</evidence>
<protein>
    <submittedName>
        <fullName evidence="5">Laminin subunit alpha-2</fullName>
    </submittedName>
</protein>